<keyword evidence="3" id="KW-0862">Zinc</keyword>
<dbReference type="PANTHER" id="PTHR46214">
    <property type="entry name" value="ZINC FINGER, RING-CH-TYPE"/>
    <property type="match status" value="1"/>
</dbReference>
<dbReference type="InterPro" id="IPR013083">
    <property type="entry name" value="Znf_RING/FYVE/PHD"/>
</dbReference>
<feature type="domain" description="RING-CH-type" evidence="5">
    <location>
        <begin position="68"/>
        <end position="121"/>
    </location>
</feature>
<dbReference type="Pfam" id="PF12906">
    <property type="entry name" value="RINGv"/>
    <property type="match status" value="1"/>
</dbReference>
<dbReference type="InterPro" id="IPR011016">
    <property type="entry name" value="Znf_RING-CH"/>
</dbReference>
<dbReference type="OrthoDB" id="1734943at2759"/>
<evidence type="ECO:0000256" key="2">
    <source>
        <dbReference type="ARBA" id="ARBA00022771"/>
    </source>
</evidence>
<gene>
    <name evidence="6" type="ORF">CJ030_MR6G005341</name>
</gene>
<name>A0A6A1VC59_9ROSI</name>
<evidence type="ECO:0000256" key="4">
    <source>
        <dbReference type="SAM" id="MobiDB-lite"/>
    </source>
</evidence>
<proteinExistence type="predicted"/>
<feature type="compositionally biased region" description="Basic and acidic residues" evidence="4">
    <location>
        <begin position="20"/>
        <end position="47"/>
    </location>
</feature>
<evidence type="ECO:0000313" key="6">
    <source>
        <dbReference type="EMBL" id="KAB1209776.1"/>
    </source>
</evidence>
<dbReference type="PANTHER" id="PTHR46214:SF8">
    <property type="entry name" value="RING_FYVE_PHD ZINC FINGER SUPERFAMILY PROTEIN"/>
    <property type="match status" value="1"/>
</dbReference>
<reference evidence="6 7" key="1">
    <citation type="journal article" date="2019" name="Plant Biotechnol. J.">
        <title>The red bayberry genome and genetic basis of sex determination.</title>
        <authorList>
            <person name="Jia H.M."/>
            <person name="Jia H.J."/>
            <person name="Cai Q.L."/>
            <person name="Wang Y."/>
            <person name="Zhao H.B."/>
            <person name="Yang W.F."/>
            <person name="Wang G.Y."/>
            <person name="Li Y.H."/>
            <person name="Zhan D.L."/>
            <person name="Shen Y.T."/>
            <person name="Niu Q.F."/>
            <person name="Chang L."/>
            <person name="Qiu J."/>
            <person name="Zhao L."/>
            <person name="Xie H.B."/>
            <person name="Fu W.Y."/>
            <person name="Jin J."/>
            <person name="Li X.W."/>
            <person name="Jiao Y."/>
            <person name="Zhou C.C."/>
            <person name="Tu T."/>
            <person name="Chai C.Y."/>
            <person name="Gao J.L."/>
            <person name="Fan L.J."/>
            <person name="van de Weg E."/>
            <person name="Wang J.Y."/>
            <person name="Gao Z.S."/>
        </authorList>
    </citation>
    <scope>NUCLEOTIDE SEQUENCE [LARGE SCALE GENOMIC DNA]</scope>
    <source>
        <tissue evidence="6">Leaves</tissue>
    </source>
</reference>
<sequence length="121" mass="13420">MTGPSSNLVDSETAIVVRDETKFVSREDENSKPRSDLNKEYEQKAESTEPGSGIVDVRISICDAENGEQDDAEEVCRICHLGYERVSTTSSTIQLGCSCKDELGISHRECAEAWFRSKGNR</sequence>
<dbReference type="SUPFAM" id="SSF57850">
    <property type="entry name" value="RING/U-box"/>
    <property type="match status" value="1"/>
</dbReference>
<dbReference type="SMART" id="SM00744">
    <property type="entry name" value="RINGv"/>
    <property type="match status" value="1"/>
</dbReference>
<keyword evidence="1" id="KW-0479">Metal-binding</keyword>
<feature type="region of interest" description="Disordered" evidence="4">
    <location>
        <begin position="20"/>
        <end position="52"/>
    </location>
</feature>
<dbReference type="PROSITE" id="PS51292">
    <property type="entry name" value="ZF_RING_CH"/>
    <property type="match status" value="1"/>
</dbReference>
<keyword evidence="2" id="KW-0863">Zinc-finger</keyword>
<dbReference type="EMBL" id="RXIC02000024">
    <property type="protein sequence ID" value="KAB1209776.1"/>
    <property type="molecule type" value="Genomic_DNA"/>
</dbReference>
<evidence type="ECO:0000256" key="1">
    <source>
        <dbReference type="ARBA" id="ARBA00022723"/>
    </source>
</evidence>
<evidence type="ECO:0000256" key="3">
    <source>
        <dbReference type="ARBA" id="ARBA00022833"/>
    </source>
</evidence>
<comment type="caution">
    <text evidence="6">The sequence shown here is derived from an EMBL/GenBank/DDBJ whole genome shotgun (WGS) entry which is preliminary data.</text>
</comment>
<keyword evidence="7" id="KW-1185">Reference proteome</keyword>
<protein>
    <recommendedName>
        <fullName evidence="5">RING-CH-type domain-containing protein</fullName>
    </recommendedName>
</protein>
<organism evidence="6 7">
    <name type="scientific">Morella rubra</name>
    <name type="common">Chinese bayberry</name>
    <dbReference type="NCBI Taxonomy" id="262757"/>
    <lineage>
        <taxon>Eukaryota</taxon>
        <taxon>Viridiplantae</taxon>
        <taxon>Streptophyta</taxon>
        <taxon>Embryophyta</taxon>
        <taxon>Tracheophyta</taxon>
        <taxon>Spermatophyta</taxon>
        <taxon>Magnoliopsida</taxon>
        <taxon>eudicotyledons</taxon>
        <taxon>Gunneridae</taxon>
        <taxon>Pentapetalae</taxon>
        <taxon>rosids</taxon>
        <taxon>fabids</taxon>
        <taxon>Fagales</taxon>
        <taxon>Myricaceae</taxon>
        <taxon>Morella</taxon>
    </lineage>
</organism>
<evidence type="ECO:0000313" key="7">
    <source>
        <dbReference type="Proteomes" id="UP000516437"/>
    </source>
</evidence>
<accession>A0A6A1VC59</accession>
<dbReference type="GO" id="GO:0008270">
    <property type="term" value="F:zinc ion binding"/>
    <property type="evidence" value="ECO:0007669"/>
    <property type="project" value="UniProtKB-KW"/>
</dbReference>
<dbReference type="Proteomes" id="UP000516437">
    <property type="component" value="Chromosome 6"/>
</dbReference>
<dbReference type="Gene3D" id="3.30.40.10">
    <property type="entry name" value="Zinc/RING finger domain, C3HC4 (zinc finger)"/>
    <property type="match status" value="1"/>
</dbReference>
<dbReference type="AlphaFoldDB" id="A0A6A1VC59"/>
<evidence type="ECO:0000259" key="5">
    <source>
        <dbReference type="PROSITE" id="PS51292"/>
    </source>
</evidence>